<feature type="compositionally biased region" description="Basic residues" evidence="4">
    <location>
        <begin position="314"/>
        <end position="328"/>
    </location>
</feature>
<evidence type="ECO:0000256" key="4">
    <source>
        <dbReference type="SAM" id="MobiDB-lite"/>
    </source>
</evidence>
<evidence type="ECO:0000256" key="2">
    <source>
        <dbReference type="ARBA" id="ARBA00007331"/>
    </source>
</evidence>
<proteinExistence type="inferred from homology"/>
<dbReference type="PANTHER" id="PTHR13031:SF0">
    <property type="entry name" value="RIBONUCLEASE P PROTEIN SUBUNIT P30"/>
    <property type="match status" value="1"/>
</dbReference>
<evidence type="ECO:0000313" key="6">
    <source>
        <dbReference type="Proteomes" id="UP000275078"/>
    </source>
</evidence>
<dbReference type="AlphaFoldDB" id="A0A3N4IGG4"/>
<dbReference type="Pfam" id="PF01876">
    <property type="entry name" value="RNase_P_p30"/>
    <property type="match status" value="1"/>
</dbReference>
<dbReference type="GO" id="GO:0005655">
    <property type="term" value="C:nucleolar ribonuclease P complex"/>
    <property type="evidence" value="ECO:0007669"/>
    <property type="project" value="TreeGrafter"/>
</dbReference>
<feature type="compositionally biased region" description="Basic and acidic residues" evidence="4">
    <location>
        <begin position="276"/>
        <end position="287"/>
    </location>
</feature>
<dbReference type="OrthoDB" id="17948at2759"/>
<dbReference type="STRING" id="1160509.A0A3N4IGG4"/>
<feature type="region of interest" description="Disordered" evidence="4">
    <location>
        <begin position="242"/>
        <end position="362"/>
    </location>
</feature>
<dbReference type="InterPro" id="IPR016195">
    <property type="entry name" value="Pol/histidinol_Pase-like"/>
</dbReference>
<protein>
    <submittedName>
        <fullName evidence="5">PHP domain-like protein</fullName>
    </submittedName>
</protein>
<feature type="compositionally biased region" description="Basic and acidic residues" evidence="4">
    <location>
        <begin position="242"/>
        <end position="261"/>
    </location>
</feature>
<reference evidence="5 6" key="1">
    <citation type="journal article" date="2018" name="Nat. Ecol. Evol.">
        <title>Pezizomycetes genomes reveal the molecular basis of ectomycorrhizal truffle lifestyle.</title>
        <authorList>
            <person name="Murat C."/>
            <person name="Payen T."/>
            <person name="Noel B."/>
            <person name="Kuo A."/>
            <person name="Morin E."/>
            <person name="Chen J."/>
            <person name="Kohler A."/>
            <person name="Krizsan K."/>
            <person name="Balestrini R."/>
            <person name="Da Silva C."/>
            <person name="Montanini B."/>
            <person name="Hainaut M."/>
            <person name="Levati E."/>
            <person name="Barry K.W."/>
            <person name="Belfiori B."/>
            <person name="Cichocki N."/>
            <person name="Clum A."/>
            <person name="Dockter R.B."/>
            <person name="Fauchery L."/>
            <person name="Guy J."/>
            <person name="Iotti M."/>
            <person name="Le Tacon F."/>
            <person name="Lindquist E.A."/>
            <person name="Lipzen A."/>
            <person name="Malagnac F."/>
            <person name="Mello A."/>
            <person name="Molinier V."/>
            <person name="Miyauchi S."/>
            <person name="Poulain J."/>
            <person name="Riccioni C."/>
            <person name="Rubini A."/>
            <person name="Sitrit Y."/>
            <person name="Splivallo R."/>
            <person name="Traeger S."/>
            <person name="Wang M."/>
            <person name="Zifcakova L."/>
            <person name="Wipf D."/>
            <person name="Zambonelli A."/>
            <person name="Paolocci F."/>
            <person name="Nowrousian M."/>
            <person name="Ottonello S."/>
            <person name="Baldrian P."/>
            <person name="Spatafora J.W."/>
            <person name="Henrissat B."/>
            <person name="Nagy L.G."/>
            <person name="Aury J.M."/>
            <person name="Wincker P."/>
            <person name="Grigoriev I.V."/>
            <person name="Bonfante P."/>
            <person name="Martin F.M."/>
        </authorList>
    </citation>
    <scope>NUCLEOTIDE SEQUENCE [LARGE SCALE GENOMIC DNA]</scope>
    <source>
        <strain evidence="5 6">RN42</strain>
    </source>
</reference>
<dbReference type="PANTHER" id="PTHR13031">
    <property type="entry name" value="RIBONUCLEASE P SUBUNIT P30"/>
    <property type="match status" value="1"/>
</dbReference>
<feature type="compositionally biased region" description="Basic and acidic residues" evidence="4">
    <location>
        <begin position="329"/>
        <end position="345"/>
    </location>
</feature>
<dbReference type="GO" id="GO:0008033">
    <property type="term" value="P:tRNA processing"/>
    <property type="evidence" value="ECO:0007669"/>
    <property type="project" value="UniProtKB-KW"/>
</dbReference>
<comment type="subcellular location">
    <subcellularLocation>
        <location evidence="1">Nucleus</location>
    </subcellularLocation>
</comment>
<organism evidence="5 6">
    <name type="scientific">Ascobolus immersus RN42</name>
    <dbReference type="NCBI Taxonomy" id="1160509"/>
    <lineage>
        <taxon>Eukaryota</taxon>
        <taxon>Fungi</taxon>
        <taxon>Dikarya</taxon>
        <taxon>Ascomycota</taxon>
        <taxon>Pezizomycotina</taxon>
        <taxon>Pezizomycetes</taxon>
        <taxon>Pezizales</taxon>
        <taxon>Ascobolaceae</taxon>
        <taxon>Ascobolus</taxon>
    </lineage>
</organism>
<evidence type="ECO:0000313" key="5">
    <source>
        <dbReference type="EMBL" id="RPA80754.1"/>
    </source>
</evidence>
<feature type="compositionally biased region" description="Basic residues" evidence="4">
    <location>
        <begin position="352"/>
        <end position="362"/>
    </location>
</feature>
<dbReference type="SUPFAM" id="SSF89550">
    <property type="entry name" value="PHP domain-like"/>
    <property type="match status" value="1"/>
</dbReference>
<dbReference type="InterPro" id="IPR002738">
    <property type="entry name" value="RNase_P_p30"/>
</dbReference>
<gene>
    <name evidence="5" type="ORF">BJ508DRAFT_415223</name>
</gene>
<name>A0A3N4IGG4_ASCIM</name>
<accession>A0A3N4IGG4</accession>
<dbReference type="EMBL" id="ML119685">
    <property type="protein sequence ID" value="RPA80754.1"/>
    <property type="molecule type" value="Genomic_DNA"/>
</dbReference>
<dbReference type="Gene3D" id="3.20.20.140">
    <property type="entry name" value="Metal-dependent hydrolases"/>
    <property type="match status" value="1"/>
</dbReference>
<keyword evidence="3" id="KW-0819">tRNA processing</keyword>
<evidence type="ECO:0000256" key="1">
    <source>
        <dbReference type="ARBA" id="ARBA00004123"/>
    </source>
</evidence>
<comment type="similarity">
    <text evidence="2">Belongs to the eukaryotic/archaeal RNase P protein component 3 family.</text>
</comment>
<dbReference type="Proteomes" id="UP000275078">
    <property type="component" value="Unassembled WGS sequence"/>
</dbReference>
<keyword evidence="6" id="KW-1185">Reference proteome</keyword>
<feature type="compositionally biased region" description="Acidic residues" evidence="4">
    <location>
        <begin position="288"/>
        <end position="297"/>
    </location>
</feature>
<sequence length="362" mass="40461">MFLDLNVPWRANDPDLKKTIAILVDCGYNVIALTHTISGSVQPAHKSPIPPNPFPEYPKVRFLTRAHYTIASPSQLTALSHLRPHYDLVSVSPTTLPLLKTVCATAPSSDFPQIDLITLPLHTSLDFLLKPTYFAAALRNGIRFEVNYGPAILDIDARRNTIGNAGMIARCMRDPSNRGGVVISSGAVRSAAVRAPYDVINLAMFWGMNQDVGRQAVDREAKKVLSAADLRRRIARGEVIDEEEEKRKEREEEKMDVDKGIDGPIVALEGMEESEQSERGTKRKAEGDPDGQTEDEGKDPRRKIGKKVEPAPKKYSHRKHQQRAYKKQKQYERQAEKKARKKEQLGKGPTLPKKKKQAPTTS</sequence>
<evidence type="ECO:0000256" key="3">
    <source>
        <dbReference type="ARBA" id="ARBA00022694"/>
    </source>
</evidence>
<dbReference type="GO" id="GO:0003723">
    <property type="term" value="F:RNA binding"/>
    <property type="evidence" value="ECO:0007669"/>
    <property type="project" value="TreeGrafter"/>
</dbReference>